<dbReference type="RefSeq" id="WP_068001374.1">
    <property type="nucleotide sequence ID" value="NZ_CP015596.1"/>
</dbReference>
<dbReference type="STRING" id="1682113.A7U43_27115"/>
<organism evidence="2 3">
    <name type="scientific">Mycobacterium adipatum</name>
    <dbReference type="NCBI Taxonomy" id="1682113"/>
    <lineage>
        <taxon>Bacteria</taxon>
        <taxon>Bacillati</taxon>
        <taxon>Actinomycetota</taxon>
        <taxon>Actinomycetes</taxon>
        <taxon>Mycobacteriales</taxon>
        <taxon>Mycobacteriaceae</taxon>
        <taxon>Mycobacterium</taxon>
    </lineage>
</organism>
<gene>
    <name evidence="2" type="ORF">A7U43_27115</name>
</gene>
<reference evidence="2 3" key="1">
    <citation type="submission" date="2016-05" db="EMBL/GenBank/DDBJ databases">
        <title>Complete genome sequence of a phthalic acid esters degrading Mycobacterium sp. YC-RL4.</title>
        <authorList>
            <person name="Ren L."/>
            <person name="Fan S."/>
            <person name="Ruth N."/>
            <person name="Jia Y."/>
            <person name="Wang J."/>
            <person name="Qiao C."/>
        </authorList>
    </citation>
    <scope>NUCLEOTIDE SEQUENCE [LARGE SCALE GENOMIC DNA]</scope>
    <source>
        <strain evidence="2 3">YC-RL4</strain>
    </source>
</reference>
<feature type="transmembrane region" description="Helical" evidence="1">
    <location>
        <begin position="71"/>
        <end position="95"/>
    </location>
</feature>
<dbReference type="EMBL" id="CP015596">
    <property type="protein sequence ID" value="ANE82440.1"/>
    <property type="molecule type" value="Genomic_DNA"/>
</dbReference>
<keyword evidence="1" id="KW-1133">Transmembrane helix</keyword>
<dbReference type="Proteomes" id="UP000077143">
    <property type="component" value="Chromosome"/>
</dbReference>
<proteinExistence type="predicted"/>
<accession>A0A172UU45</accession>
<keyword evidence="3" id="KW-1185">Reference proteome</keyword>
<keyword evidence="1" id="KW-0472">Membrane</keyword>
<dbReference type="KEGG" id="madi:A7U43_27115"/>
<evidence type="ECO:0000313" key="3">
    <source>
        <dbReference type="Proteomes" id="UP000077143"/>
    </source>
</evidence>
<protein>
    <submittedName>
        <fullName evidence="2">Uncharacterized protein</fullName>
    </submittedName>
</protein>
<dbReference type="OrthoDB" id="4641291at2"/>
<name>A0A172UU45_9MYCO</name>
<dbReference type="AlphaFoldDB" id="A0A172UU45"/>
<keyword evidence="1" id="KW-0812">Transmembrane</keyword>
<evidence type="ECO:0000256" key="1">
    <source>
        <dbReference type="SAM" id="Phobius"/>
    </source>
</evidence>
<sequence length="96" mass="9959">MSLATVGLLILAAALVAALLGIAVRTLVGRNAEVPAVRRTVTRLRGNAAGRVLFGPSENDALDSEELDQMILLPTIVVVCGLVVTAVFVFGYALIA</sequence>
<evidence type="ECO:0000313" key="2">
    <source>
        <dbReference type="EMBL" id="ANE82440.1"/>
    </source>
</evidence>